<keyword evidence="2" id="KW-1185">Reference proteome</keyword>
<dbReference type="InParanoid" id="A0A067MV39"/>
<sequence length="347" mass="38778">MFPDELSLIIEVEAIPARAIRRELKQAIPTIRDLALNLRYRNPFMNDKLATKLDELLGDADQALKSLEKLESVKKPLFENMLTSQIVVTQLFISSLSRFKPIRLALEVTSLFGLSSNSPVQSMQGVVGVEMYRNSILTTELCIQELLFHGEDSGHWLQKLERSFESALEDVAREGLGELLDDRDANVLLAVWNSVGGDHPAIRGIIKTANITSESHIAFRTPPRLTPPFEILYEYLSVIDELKDSVAGLKHAHGLGSSFFKLAFALALEDKRAKINPYRGGRMPRLVTPNTRWEGFPEPFLKLLDGKAAVTLAETLLEGEEGKKLIKAVADAIDLRSILWNSEKMTT</sequence>
<name>A0A067MV39_BOTB1</name>
<evidence type="ECO:0000313" key="2">
    <source>
        <dbReference type="Proteomes" id="UP000027195"/>
    </source>
</evidence>
<reference evidence="2" key="1">
    <citation type="journal article" date="2014" name="Proc. Natl. Acad. Sci. U.S.A.">
        <title>Extensive sampling of basidiomycete genomes demonstrates inadequacy of the white-rot/brown-rot paradigm for wood decay fungi.</title>
        <authorList>
            <person name="Riley R."/>
            <person name="Salamov A.A."/>
            <person name="Brown D.W."/>
            <person name="Nagy L.G."/>
            <person name="Floudas D."/>
            <person name="Held B.W."/>
            <person name="Levasseur A."/>
            <person name="Lombard V."/>
            <person name="Morin E."/>
            <person name="Otillar R."/>
            <person name="Lindquist E.A."/>
            <person name="Sun H."/>
            <person name="LaButti K.M."/>
            <person name="Schmutz J."/>
            <person name="Jabbour D."/>
            <person name="Luo H."/>
            <person name="Baker S.E."/>
            <person name="Pisabarro A.G."/>
            <person name="Walton J.D."/>
            <person name="Blanchette R.A."/>
            <person name="Henrissat B."/>
            <person name="Martin F."/>
            <person name="Cullen D."/>
            <person name="Hibbett D.S."/>
            <person name="Grigoriev I.V."/>
        </authorList>
    </citation>
    <scope>NUCLEOTIDE SEQUENCE [LARGE SCALE GENOMIC DNA]</scope>
    <source>
        <strain evidence="2">FD-172 SS1</strain>
    </source>
</reference>
<evidence type="ECO:0000313" key="1">
    <source>
        <dbReference type="EMBL" id="KDQ19618.1"/>
    </source>
</evidence>
<dbReference type="Proteomes" id="UP000027195">
    <property type="component" value="Unassembled WGS sequence"/>
</dbReference>
<protein>
    <submittedName>
        <fullName evidence="1">Uncharacterized protein</fullName>
    </submittedName>
</protein>
<dbReference type="HOGENOM" id="CLU_799231_0_0_1"/>
<organism evidence="1 2">
    <name type="scientific">Botryobasidium botryosum (strain FD-172 SS1)</name>
    <dbReference type="NCBI Taxonomy" id="930990"/>
    <lineage>
        <taxon>Eukaryota</taxon>
        <taxon>Fungi</taxon>
        <taxon>Dikarya</taxon>
        <taxon>Basidiomycota</taxon>
        <taxon>Agaricomycotina</taxon>
        <taxon>Agaricomycetes</taxon>
        <taxon>Cantharellales</taxon>
        <taxon>Botryobasidiaceae</taxon>
        <taxon>Botryobasidium</taxon>
    </lineage>
</organism>
<proteinExistence type="predicted"/>
<dbReference type="AlphaFoldDB" id="A0A067MV39"/>
<gene>
    <name evidence="1" type="ORF">BOTBODRAFT_184582</name>
</gene>
<accession>A0A067MV39</accession>
<dbReference type="EMBL" id="KL198019">
    <property type="protein sequence ID" value="KDQ19618.1"/>
    <property type="molecule type" value="Genomic_DNA"/>
</dbReference>